<organism evidence="1 2">
    <name type="scientific">Microbulbifer okhotskensis</name>
    <dbReference type="NCBI Taxonomy" id="2926617"/>
    <lineage>
        <taxon>Bacteria</taxon>
        <taxon>Pseudomonadati</taxon>
        <taxon>Pseudomonadota</taxon>
        <taxon>Gammaproteobacteria</taxon>
        <taxon>Cellvibrionales</taxon>
        <taxon>Microbulbiferaceae</taxon>
        <taxon>Microbulbifer</taxon>
    </lineage>
</organism>
<proteinExistence type="predicted"/>
<gene>
    <name evidence="1" type="ORF">MO867_21010</name>
</gene>
<name>A0A9X2J9P0_9GAMM</name>
<reference evidence="1" key="1">
    <citation type="journal article" date="2022" name="Arch. Microbiol.">
        <title>Microbulbifer okhotskensis sp. nov., isolated from a deep bottom sediment of the Okhotsk Sea.</title>
        <authorList>
            <person name="Romanenko L."/>
            <person name="Kurilenko V."/>
            <person name="Otstavnykh N."/>
            <person name="Velansky P."/>
            <person name="Isaeva M."/>
            <person name="Mikhailov V."/>
        </authorList>
    </citation>
    <scope>NUCLEOTIDE SEQUENCE</scope>
    <source>
        <strain evidence="1">OS29</strain>
    </source>
</reference>
<keyword evidence="2" id="KW-1185">Reference proteome</keyword>
<comment type="caution">
    <text evidence="1">The sequence shown here is derived from an EMBL/GenBank/DDBJ whole genome shotgun (WGS) entry which is preliminary data.</text>
</comment>
<dbReference type="InterPro" id="IPR046500">
    <property type="entry name" value="DUF6678"/>
</dbReference>
<dbReference type="Proteomes" id="UP001139028">
    <property type="component" value="Unassembled WGS sequence"/>
</dbReference>
<dbReference type="AlphaFoldDB" id="A0A9X2J9P0"/>
<evidence type="ECO:0000313" key="2">
    <source>
        <dbReference type="Proteomes" id="UP001139028"/>
    </source>
</evidence>
<dbReference type="EMBL" id="JALBWM010000202">
    <property type="protein sequence ID" value="MCO1336811.1"/>
    <property type="molecule type" value="Genomic_DNA"/>
</dbReference>
<evidence type="ECO:0000313" key="1">
    <source>
        <dbReference type="EMBL" id="MCO1336811.1"/>
    </source>
</evidence>
<dbReference type="RefSeq" id="WP_252472752.1">
    <property type="nucleotide sequence ID" value="NZ_JALBWM010000202.1"/>
</dbReference>
<accession>A0A9X2J9P0</accession>
<protein>
    <submittedName>
        <fullName evidence="1">Uncharacterized protein</fullName>
    </submittedName>
</protein>
<sequence length="129" mass="15284">MNEVLSKVIDQRQLASVMNKTKWRELCSSFADQGDTSPEARYKLTYEDKIIDFSKVWWDELFDDSIAIEWIDFDPYEHEFRGNLVSDKDTDIRDGILDVLHKFNIPYSIEGKYYRVWGYINANANPEFV</sequence>
<dbReference type="Pfam" id="PF20383">
    <property type="entry name" value="DUF6678"/>
    <property type="match status" value="1"/>
</dbReference>